<dbReference type="EMBL" id="CAJVPY010014153">
    <property type="protein sequence ID" value="CAG8744892.1"/>
    <property type="molecule type" value="Genomic_DNA"/>
</dbReference>
<dbReference type="AlphaFoldDB" id="A0A9N9IQ03"/>
<sequence length="279" mass="32158">MEDITHLTRFEVITSTWFLAASFALTADSFSRAVVNRAINKREILLFSVNVAIFVNEIVMLFQVVASSNCPNTNSSGCNISNARCKLYRDHDTFFDNDQLQQLNAIRYRLPLIENKKFDYPSFIRYINLNIIWETLYVLYSPNTSNSANSEPPSDPNLFNNIELILTVLLKMLAQKLTNLQRFAINLKFHSSNLDDYSKGGIKTNILELLLKPKISDLLRRMNYYGFNKTLQRIHGFTRWDLLKFGMLRNLGSFDESQIDDAAEIIRSQTNAVESVKIF</sequence>
<proteinExistence type="predicted"/>
<feature type="transmembrane region" description="Helical" evidence="1">
    <location>
        <begin position="44"/>
        <end position="66"/>
    </location>
</feature>
<dbReference type="OrthoDB" id="2376124at2759"/>
<evidence type="ECO:0000256" key="1">
    <source>
        <dbReference type="SAM" id="Phobius"/>
    </source>
</evidence>
<keyword evidence="1" id="KW-0472">Membrane</keyword>
<evidence type="ECO:0000313" key="3">
    <source>
        <dbReference type="Proteomes" id="UP000789405"/>
    </source>
</evidence>
<dbReference type="Proteomes" id="UP000789405">
    <property type="component" value="Unassembled WGS sequence"/>
</dbReference>
<reference evidence="2" key="1">
    <citation type="submission" date="2021-06" db="EMBL/GenBank/DDBJ databases">
        <authorList>
            <person name="Kallberg Y."/>
            <person name="Tangrot J."/>
            <person name="Rosling A."/>
        </authorList>
    </citation>
    <scope>NUCLEOTIDE SEQUENCE</scope>
    <source>
        <strain evidence="2">MA453B</strain>
    </source>
</reference>
<keyword evidence="1" id="KW-0812">Transmembrane</keyword>
<keyword evidence="3" id="KW-1185">Reference proteome</keyword>
<comment type="caution">
    <text evidence="2">The sequence shown here is derived from an EMBL/GenBank/DDBJ whole genome shotgun (WGS) entry which is preliminary data.</text>
</comment>
<evidence type="ECO:0000313" key="2">
    <source>
        <dbReference type="EMBL" id="CAG8744892.1"/>
    </source>
</evidence>
<protein>
    <submittedName>
        <fullName evidence="2">19342_t:CDS:1</fullName>
    </submittedName>
</protein>
<organism evidence="2 3">
    <name type="scientific">Dentiscutata erythropus</name>
    <dbReference type="NCBI Taxonomy" id="1348616"/>
    <lineage>
        <taxon>Eukaryota</taxon>
        <taxon>Fungi</taxon>
        <taxon>Fungi incertae sedis</taxon>
        <taxon>Mucoromycota</taxon>
        <taxon>Glomeromycotina</taxon>
        <taxon>Glomeromycetes</taxon>
        <taxon>Diversisporales</taxon>
        <taxon>Gigasporaceae</taxon>
        <taxon>Dentiscutata</taxon>
    </lineage>
</organism>
<keyword evidence="1" id="KW-1133">Transmembrane helix</keyword>
<name>A0A9N9IQ03_9GLOM</name>
<gene>
    <name evidence="2" type="ORF">DERYTH_LOCUS16344</name>
</gene>
<accession>A0A9N9IQ03</accession>